<feature type="region of interest" description="Disordered" evidence="1">
    <location>
        <begin position="1002"/>
        <end position="1053"/>
    </location>
</feature>
<evidence type="ECO:0000256" key="1">
    <source>
        <dbReference type="SAM" id="MobiDB-lite"/>
    </source>
</evidence>
<feature type="region of interest" description="Disordered" evidence="1">
    <location>
        <begin position="29"/>
        <end position="52"/>
    </location>
</feature>
<reference evidence="2 3" key="1">
    <citation type="submission" date="2014-09" db="EMBL/GenBank/DDBJ databases">
        <authorList>
            <person name="Magalhaes I.L.F."/>
            <person name="Oliveira U."/>
            <person name="Santos F.R."/>
            <person name="Vidigal T.H.D.A."/>
            <person name="Brescovit A.D."/>
            <person name="Santos A.J."/>
        </authorList>
    </citation>
    <scope>NUCLEOTIDE SEQUENCE [LARGE SCALE GENOMIC DNA]</scope>
</reference>
<feature type="region of interest" description="Disordered" evidence="1">
    <location>
        <begin position="192"/>
        <end position="298"/>
    </location>
</feature>
<proteinExistence type="predicted"/>
<feature type="region of interest" description="Disordered" evidence="1">
    <location>
        <begin position="315"/>
        <end position="370"/>
    </location>
</feature>
<dbReference type="OrthoDB" id="3356769at2759"/>
<name>A0A0P1BCW0_9BASI</name>
<feature type="compositionally biased region" description="Basic and acidic residues" evidence="1">
    <location>
        <begin position="257"/>
        <end position="290"/>
    </location>
</feature>
<sequence length="1613" mass="178551">MPDRKPLPLQPSTISDRSAATITSLTNGAQNLHHPGARISVSPPSSSYPDLPDSHLRQLPRLPPELLLQVLSYYTNAAHSRDPTTIRTLQALSCTCKLLHFQALKVRYEVLLLHRHVRDFRTWFRKLNEGKPPFVCAGISRALFSGLDDVSRLTHASTGWETELLRLLHYCGQTVTRLSLWHAESRTVLRDASQVPRKRPRLPNGRRSAIPRMQPGWAWGEGIDFTSEESSSSESPTPENGSENEDKSSDGGQSDIQRPKEGILNREGELDEVQKAKARAEASAARERAKAVPPRWLSSELSSDPLAAHRHRAHLPNEPLETAETSILPLRPPATTSNTTSNDPGDPQPGRRKGARRDNEADVGGGATSEDNRKLFGCSPLYVSICVGSALIEDRLWPRLRLLRRCREIDIHSIKLAHVLKRCHRLNSDRYTSDAARDAPIKQKEIEGFDMTETAATSGPVGPTPIEADTLRTFSHLFAGSQSAVGSHPAAAIRHFKVQSSLDGLPHDILLQIWTLIDDPSRIVMVSRRFNEMGRLEDSRAEWLLAHYDVRDVFFEAIKRPRLLDPWLIRKLLDRGAVLSRALVQEVVARSSAPIDESLHAYVDSPLRWGQSVPTATVLALLSEGVKLYASHMTLHPRDQEVLQLYLCEPASRTSHKSHLLDAYQRFNFTPLSLNTASKRISDQLNNVLPYWPMKPREGGWLGSILMLGDQELIHAARLHGFSPESLPRLSNWICLLVMLGERPFHRVPSKAAKLMELQQLKILTITRACAASWLCRLRLSLLQPYEHKPRGALPKLQAYIGKDAWEAYFTLINLDAKGVLYFSLSEVVQELVEQFKACPSDMTVGILFKQLEQDFSGIDATHQIIVATFWEAQQDSHPVKWIKGRLCSRKVTLDSLKAILFGALQLSALPVEYAFEELGEEAGRQLLVSVIPHLLREDYQGNLLESLCGDCNSAPWRAEAFKVLDKAAQCYNFSIADLGHQRWTIERGTWTGHLHASCSSMSPRSLPVDSEASEDATNAHQEDSEGHSEEDSSEDESSDEDDSDEVDSDSSDGHLFFLRGTDSILAQRPDSNVQVVDMDCELSPNFGCVRAQSARALPVEIGSPFQGRNKRSTNLQNSSANMVTSTGLSLKDTAVVGPSGAPGDYNEYSEFSIAPGTVVIGLVPAKSICADVVLKHTLACGYTSSVALLYRKGVPPTLEHLKIALHSGLGLPDDFFDSIIQGAEFDSGNGGNRDAHSESTTLKYDSRSNAVTSVELSVNSQGAVNSLVVKGNGEIVAVQEYAEGVRHDKLEFATVALRASIEACASLTEQQKELAALLASESAGEASTGPGGRKGLDHQSLDSAKMVWGMFNNEPFSLTSAQCIGRIDTLKIWLHHMQALMSTEHARRSALVRLARLSPEIQALGAEPQGLFVTIAARVFQKGHCKVQTYLTCLQDALSSSDHERQEVIAELQELWTDSGHHSDAEGRVEEKNRASRLIQGKVVRPRDEVRWSEYGDAARKRKARDLSDEDDDPSFEPCQDDSSSESDTSDHSGQANKCSAAELLLQENGLKAWDDQQIPSKRQKAQVSDEDYFEVPHWDVDTSLYELGHKSRVALEACSSTKRRQSRVSLA</sequence>
<feature type="compositionally biased region" description="Acidic residues" evidence="1">
    <location>
        <begin position="1509"/>
        <end position="1526"/>
    </location>
</feature>
<evidence type="ECO:0000313" key="3">
    <source>
        <dbReference type="Proteomes" id="UP000054845"/>
    </source>
</evidence>
<feature type="compositionally biased region" description="Basic and acidic residues" evidence="1">
    <location>
        <begin position="1021"/>
        <end position="1031"/>
    </location>
</feature>
<keyword evidence="3" id="KW-1185">Reference proteome</keyword>
<feature type="compositionally biased region" description="Low complexity" evidence="1">
    <location>
        <begin position="228"/>
        <end position="241"/>
    </location>
</feature>
<organism evidence="2 3">
    <name type="scientific">Ceraceosorus bombacis</name>
    <dbReference type="NCBI Taxonomy" id="401625"/>
    <lineage>
        <taxon>Eukaryota</taxon>
        <taxon>Fungi</taxon>
        <taxon>Dikarya</taxon>
        <taxon>Basidiomycota</taxon>
        <taxon>Ustilaginomycotina</taxon>
        <taxon>Exobasidiomycetes</taxon>
        <taxon>Ceraceosorales</taxon>
        <taxon>Ceraceosoraceae</taxon>
        <taxon>Ceraceosorus</taxon>
    </lineage>
</organism>
<dbReference type="Proteomes" id="UP000054845">
    <property type="component" value="Unassembled WGS sequence"/>
</dbReference>
<feature type="compositionally biased region" description="Low complexity" evidence="1">
    <location>
        <begin position="40"/>
        <end position="52"/>
    </location>
</feature>
<evidence type="ECO:0000313" key="2">
    <source>
        <dbReference type="EMBL" id="CEH13566.1"/>
    </source>
</evidence>
<protein>
    <recommendedName>
        <fullName evidence="4">F-box domain-containing protein</fullName>
    </recommendedName>
</protein>
<dbReference type="STRING" id="401625.A0A0P1BCW0"/>
<dbReference type="EMBL" id="CCYA01000221">
    <property type="protein sequence ID" value="CEH13566.1"/>
    <property type="molecule type" value="Genomic_DNA"/>
</dbReference>
<evidence type="ECO:0008006" key="4">
    <source>
        <dbReference type="Google" id="ProtNLM"/>
    </source>
</evidence>
<feature type="region of interest" description="Disordered" evidence="1">
    <location>
        <begin position="1502"/>
        <end position="1538"/>
    </location>
</feature>
<accession>A0A0P1BCW0</accession>
<feature type="compositionally biased region" description="Acidic residues" evidence="1">
    <location>
        <begin position="1032"/>
        <end position="1051"/>
    </location>
</feature>
<feature type="region of interest" description="Disordered" evidence="1">
    <location>
        <begin position="1553"/>
        <end position="1572"/>
    </location>
</feature>
<feature type="compositionally biased region" description="Polar residues" evidence="1">
    <location>
        <begin position="334"/>
        <end position="343"/>
    </location>
</feature>